<gene>
    <name evidence="1" type="primary">ga00551</name>
    <name evidence="1" type="ORF">PR202_ga00551</name>
</gene>
<evidence type="ECO:0000313" key="1">
    <source>
        <dbReference type="EMBL" id="GJM84841.1"/>
    </source>
</evidence>
<reference evidence="1" key="2">
    <citation type="submission" date="2021-12" db="EMBL/GenBank/DDBJ databases">
        <title>Resequencing data analysis of finger millet.</title>
        <authorList>
            <person name="Hatakeyama M."/>
            <person name="Aluri S."/>
            <person name="Balachadran M.T."/>
            <person name="Sivarajan S.R."/>
            <person name="Poveda L."/>
            <person name="Shimizu-Inatsugi R."/>
            <person name="Schlapbach R."/>
            <person name="Sreeman S.M."/>
            <person name="Shimizu K.K."/>
        </authorList>
    </citation>
    <scope>NUCLEOTIDE SEQUENCE</scope>
</reference>
<evidence type="ECO:0000313" key="2">
    <source>
        <dbReference type="Proteomes" id="UP001054889"/>
    </source>
</evidence>
<dbReference type="Proteomes" id="UP001054889">
    <property type="component" value="Unassembled WGS sequence"/>
</dbReference>
<reference evidence="1" key="1">
    <citation type="journal article" date="2018" name="DNA Res.">
        <title>Multiple hybrid de novo genome assembly of finger millet, an orphan allotetraploid crop.</title>
        <authorList>
            <person name="Hatakeyama M."/>
            <person name="Aluri S."/>
            <person name="Balachadran M.T."/>
            <person name="Sivarajan S.R."/>
            <person name="Patrignani A."/>
            <person name="Gruter S."/>
            <person name="Poveda L."/>
            <person name="Shimizu-Inatsugi R."/>
            <person name="Baeten J."/>
            <person name="Francoijs K.J."/>
            <person name="Nataraja K.N."/>
            <person name="Reddy Y.A.N."/>
            <person name="Phadnis S."/>
            <person name="Ravikumar R.L."/>
            <person name="Schlapbach R."/>
            <person name="Sreeman S.M."/>
            <person name="Shimizu K.K."/>
        </authorList>
    </citation>
    <scope>NUCLEOTIDE SEQUENCE</scope>
</reference>
<organism evidence="1 2">
    <name type="scientific">Eleusine coracana subsp. coracana</name>
    <dbReference type="NCBI Taxonomy" id="191504"/>
    <lineage>
        <taxon>Eukaryota</taxon>
        <taxon>Viridiplantae</taxon>
        <taxon>Streptophyta</taxon>
        <taxon>Embryophyta</taxon>
        <taxon>Tracheophyta</taxon>
        <taxon>Spermatophyta</taxon>
        <taxon>Magnoliopsida</taxon>
        <taxon>Liliopsida</taxon>
        <taxon>Poales</taxon>
        <taxon>Poaceae</taxon>
        <taxon>PACMAD clade</taxon>
        <taxon>Chloridoideae</taxon>
        <taxon>Cynodonteae</taxon>
        <taxon>Eleusininae</taxon>
        <taxon>Eleusine</taxon>
    </lineage>
</organism>
<name>A0AAV5BDF7_ELECO</name>
<protein>
    <submittedName>
        <fullName evidence="1">Uncharacterized protein</fullName>
    </submittedName>
</protein>
<sequence>MVDVEWWQKAEVRRCRVGATGHERELRLHLELHGDMGKAFMRFIGTEGSREVELVDERHSEETAVEQRRGKIDCGHLAP</sequence>
<accession>A0AAV5BDF7</accession>
<dbReference type="AlphaFoldDB" id="A0AAV5BDF7"/>
<keyword evidence="2" id="KW-1185">Reference proteome</keyword>
<proteinExistence type="predicted"/>
<dbReference type="EMBL" id="BQKI01000001">
    <property type="protein sequence ID" value="GJM84841.1"/>
    <property type="molecule type" value="Genomic_DNA"/>
</dbReference>
<comment type="caution">
    <text evidence="1">The sequence shown here is derived from an EMBL/GenBank/DDBJ whole genome shotgun (WGS) entry which is preliminary data.</text>
</comment>